<dbReference type="InterPro" id="IPR041617">
    <property type="entry name" value="TPR_MalT"/>
</dbReference>
<dbReference type="EMBL" id="CP045835">
    <property type="protein sequence ID" value="QGG49671.1"/>
    <property type="molecule type" value="Genomic_DNA"/>
</dbReference>
<dbReference type="Pfam" id="PF25873">
    <property type="entry name" value="WHD_MalT"/>
    <property type="match status" value="1"/>
</dbReference>
<dbReference type="SMART" id="SM00421">
    <property type="entry name" value="HTH_LUXR"/>
    <property type="match status" value="1"/>
</dbReference>
<dbReference type="InterPro" id="IPR056884">
    <property type="entry name" value="NPHP3-like_N"/>
</dbReference>
<dbReference type="InterPro" id="IPR016032">
    <property type="entry name" value="Sig_transdc_resp-reg_C-effctor"/>
</dbReference>
<dbReference type="Pfam" id="PF17874">
    <property type="entry name" value="TPR_MalT"/>
    <property type="match status" value="1"/>
</dbReference>
<dbReference type="SUPFAM" id="SSF52540">
    <property type="entry name" value="P-loop containing nucleoside triphosphate hydrolases"/>
    <property type="match status" value="1"/>
</dbReference>
<keyword evidence="3" id="KW-0238">DNA-binding</keyword>
<keyword evidence="7" id="KW-1185">Reference proteome</keyword>
<protein>
    <recommendedName>
        <fullName evidence="5">HTH luxR-type domain-containing protein</fullName>
    </recommendedName>
</protein>
<evidence type="ECO:0000313" key="6">
    <source>
        <dbReference type="EMBL" id="QGG49671.1"/>
    </source>
</evidence>
<dbReference type="Proteomes" id="UP000373269">
    <property type="component" value="Chromosome"/>
</dbReference>
<name>A0ABX6D4H6_9BACI</name>
<dbReference type="Gene3D" id="3.40.50.300">
    <property type="entry name" value="P-loop containing nucleotide triphosphate hydrolases"/>
    <property type="match status" value="1"/>
</dbReference>
<keyword evidence="2" id="KW-0805">Transcription regulation</keyword>
<dbReference type="CDD" id="cd06170">
    <property type="entry name" value="LuxR_C_like"/>
    <property type="match status" value="1"/>
</dbReference>
<evidence type="ECO:0000259" key="5">
    <source>
        <dbReference type="PROSITE" id="PS50043"/>
    </source>
</evidence>
<dbReference type="Pfam" id="PF24883">
    <property type="entry name" value="NPHP3_N"/>
    <property type="match status" value="1"/>
</dbReference>
<dbReference type="InterPro" id="IPR027417">
    <property type="entry name" value="P-loop_NTPase"/>
</dbReference>
<proteinExistence type="predicted"/>
<sequence>MDMVWVKSKVTIPRTVPNAIERKKLFTILANNRMKKLTIIQAPAGYGKTTLLCQWLRHIDESVAWFTIDRNDNEPRRFIKYLIHTLSVSTLNDLEQKLSNLLDEKPSFETIVDTLLNELDTYKEKIHIVFDNFQVIQHPQIHQIFIRLIEYLPANVRIYITTRTNLELPLANWRVKGWMLEVGIGQLCFDLEELQYFYFNSFSNDEQVGALKPLLKITEGWVAGIQLIKISTGNVNNLNSKEILLKAGPYIHEFFMQEILSSLPSSTQDFLIRTSILNHLEPDVCVTITNKVDSLATLVDLNQKGLFIECIQIHPPVYRYHTLFRYALQDELKRQYSSEMINSIYCQAATNLCDRGDYVAAIELALNGELYELAHEWIQKYLVEIFAEGHTLSFGQWIQILRNEQYSVDINMLVLYITTLFSMHEIEKAYEIIEELLFKQDASKWMDGFKFIAVSKIFEIINAYVTYMKDGDLEKAKVGLQTQVNVRKEKSSLYHISLKYNQFEPRILRTIAGSKGKFLPIEKIDALIHVLCESEIKDRNITGVTYGLLAEVLFEVNDLARASKELETALQYGLRFQDPGLFIPMYLLKARICLTRKQFEEAHLLLIKAMKETDKPYWIGVLHIMKAQAYLLEGNISYAQQEFFRVTDFINYRIASKNPFYLLVQGRILYAKNQIEEALQIAIRLKEGAIQEKQVVTFIEAGLLEATCHFELEKEESALTVLHDTLEQGALYGYCRTFLEEKYALQLLHKYWRIRRHNKRHKFNSVPSAYVNKLLQKNYLVDEFLDSFTSREKDVLQLLAEGASNYEIAQQLQLTEGTIRVYLTEIYGKIGVKSRMKAILWAKQWLGY</sequence>
<dbReference type="RefSeq" id="WP_369594355.1">
    <property type="nucleotide sequence ID" value="NZ_CP045835.1"/>
</dbReference>
<reference evidence="6 7" key="1">
    <citation type="submission" date="2019-11" db="EMBL/GenBank/DDBJ databases">
        <title>Whole Genome Sequencing and Comparative Genomic Analyses of Lysinibacillus pakistanensis LZH-9, a Halotolerant Strain with Excellent COD Removal Capability.</title>
        <authorList>
            <person name="Zhou H."/>
        </authorList>
    </citation>
    <scope>NUCLEOTIDE SEQUENCE [LARGE SCALE GENOMIC DNA]</scope>
    <source>
        <strain evidence="6 7">LZH-9</strain>
    </source>
</reference>
<dbReference type="InterPro" id="IPR059106">
    <property type="entry name" value="WHD_MalT"/>
</dbReference>
<evidence type="ECO:0000256" key="1">
    <source>
        <dbReference type="ARBA" id="ARBA00022737"/>
    </source>
</evidence>
<dbReference type="InterPro" id="IPR000792">
    <property type="entry name" value="Tscrpt_reg_LuxR_C"/>
</dbReference>
<dbReference type="PANTHER" id="PTHR44688:SF16">
    <property type="entry name" value="DNA-BINDING TRANSCRIPTIONAL ACTIVATOR DEVR_DOSR"/>
    <property type="match status" value="1"/>
</dbReference>
<dbReference type="PRINTS" id="PR00038">
    <property type="entry name" value="HTHLUXR"/>
</dbReference>
<accession>A0ABX6D4H6</accession>
<dbReference type="Pfam" id="PF00196">
    <property type="entry name" value="GerE"/>
    <property type="match status" value="1"/>
</dbReference>
<dbReference type="PANTHER" id="PTHR44688">
    <property type="entry name" value="DNA-BINDING TRANSCRIPTIONAL ACTIVATOR DEVR_DOSR"/>
    <property type="match status" value="1"/>
</dbReference>
<dbReference type="SUPFAM" id="SSF48452">
    <property type="entry name" value="TPR-like"/>
    <property type="match status" value="1"/>
</dbReference>
<organism evidence="6 7">
    <name type="scientific">Lysinibacillus pakistanensis</name>
    <dbReference type="NCBI Taxonomy" id="759811"/>
    <lineage>
        <taxon>Bacteria</taxon>
        <taxon>Bacillati</taxon>
        <taxon>Bacillota</taxon>
        <taxon>Bacilli</taxon>
        <taxon>Bacillales</taxon>
        <taxon>Bacillaceae</taxon>
        <taxon>Lysinibacillus</taxon>
    </lineage>
</organism>
<feature type="domain" description="HTH luxR-type" evidence="5">
    <location>
        <begin position="781"/>
        <end position="846"/>
    </location>
</feature>
<keyword evidence="1" id="KW-0677">Repeat</keyword>
<gene>
    <name evidence="6" type="ORF">GDS87_01465</name>
</gene>
<dbReference type="SUPFAM" id="SSF46894">
    <property type="entry name" value="C-terminal effector domain of the bipartite response regulators"/>
    <property type="match status" value="1"/>
</dbReference>
<evidence type="ECO:0000256" key="2">
    <source>
        <dbReference type="ARBA" id="ARBA00023015"/>
    </source>
</evidence>
<dbReference type="InterPro" id="IPR036388">
    <property type="entry name" value="WH-like_DNA-bd_sf"/>
</dbReference>
<dbReference type="Gene3D" id="1.25.40.10">
    <property type="entry name" value="Tetratricopeptide repeat domain"/>
    <property type="match status" value="1"/>
</dbReference>
<dbReference type="InterPro" id="IPR011990">
    <property type="entry name" value="TPR-like_helical_dom_sf"/>
</dbReference>
<evidence type="ECO:0000256" key="4">
    <source>
        <dbReference type="ARBA" id="ARBA00023163"/>
    </source>
</evidence>
<keyword evidence="4" id="KW-0804">Transcription</keyword>
<evidence type="ECO:0000313" key="7">
    <source>
        <dbReference type="Proteomes" id="UP000373269"/>
    </source>
</evidence>
<evidence type="ECO:0000256" key="3">
    <source>
        <dbReference type="ARBA" id="ARBA00023125"/>
    </source>
</evidence>
<dbReference type="PROSITE" id="PS50043">
    <property type="entry name" value="HTH_LUXR_2"/>
    <property type="match status" value="1"/>
</dbReference>
<dbReference type="Gene3D" id="1.10.10.10">
    <property type="entry name" value="Winged helix-like DNA-binding domain superfamily/Winged helix DNA-binding domain"/>
    <property type="match status" value="1"/>
</dbReference>